<feature type="region of interest" description="Disordered" evidence="1">
    <location>
        <begin position="257"/>
        <end position="287"/>
    </location>
</feature>
<evidence type="ECO:0008006" key="4">
    <source>
        <dbReference type="Google" id="ProtNLM"/>
    </source>
</evidence>
<feature type="compositionally biased region" description="Basic and acidic residues" evidence="1">
    <location>
        <begin position="198"/>
        <end position="214"/>
    </location>
</feature>
<comment type="caution">
    <text evidence="2">The sequence shown here is derived from an EMBL/GenBank/DDBJ whole genome shotgun (WGS) entry which is preliminary data.</text>
</comment>
<reference evidence="2" key="1">
    <citation type="submission" date="2023-02" db="EMBL/GenBank/DDBJ databases">
        <authorList>
            <person name="Palmer J.M."/>
        </authorList>
    </citation>
    <scope>NUCLEOTIDE SEQUENCE</scope>
    <source>
        <strain evidence="2">FW57</strain>
    </source>
</reference>
<feature type="region of interest" description="Disordered" evidence="1">
    <location>
        <begin position="184"/>
        <end position="227"/>
    </location>
</feature>
<sequence>MASTPPTIVSLKQSFLTTQTRLLSQPLAPTRAWSSHNSNNIPDNNALPEKAIDDALFKLNHRLHQHSRRVYAPQATRHVAEQIDQLYWNAAEAATSHTLNDNGDEPTDGEGLTLGADLADPAIIATLPLEWDSSSSSSSSSSAESPLDAKRYAELAGELHALAARKTQAAARVARLRRMRALLEPFGGGPAPPAGSGESDHGGDVDDGNLDKDGGGGGGGSGVQENLVTRNGEVEAELQRMRMLLARVGGRVGMLKEQGRMGGGGDEDSTAGSLFSEPGGEDVGMDEQRKVGMLLERF</sequence>
<dbReference type="InterPro" id="IPR025207">
    <property type="entry name" value="Sim4_Fta4"/>
</dbReference>
<gene>
    <name evidence="2" type="ORF">NEMBOFW57_004994</name>
</gene>
<protein>
    <recommendedName>
        <fullName evidence="4">Kinetochore protein fta4</fullName>
    </recommendedName>
</protein>
<evidence type="ECO:0000313" key="3">
    <source>
        <dbReference type="Proteomes" id="UP001197093"/>
    </source>
</evidence>
<evidence type="ECO:0000256" key="1">
    <source>
        <dbReference type="SAM" id="MobiDB-lite"/>
    </source>
</evidence>
<organism evidence="2 3">
    <name type="scientific">Staphylotrichum longicolle</name>
    <dbReference type="NCBI Taxonomy" id="669026"/>
    <lineage>
        <taxon>Eukaryota</taxon>
        <taxon>Fungi</taxon>
        <taxon>Dikarya</taxon>
        <taxon>Ascomycota</taxon>
        <taxon>Pezizomycotina</taxon>
        <taxon>Sordariomycetes</taxon>
        <taxon>Sordariomycetidae</taxon>
        <taxon>Sordariales</taxon>
        <taxon>Chaetomiaceae</taxon>
        <taxon>Staphylotrichum</taxon>
    </lineage>
</organism>
<dbReference type="PANTHER" id="PTHR42040">
    <property type="entry name" value="INNER KINETOCHORE SUBUNIT FTA4"/>
    <property type="match status" value="1"/>
</dbReference>
<accession>A0AAD4EWH7</accession>
<proteinExistence type="predicted"/>
<keyword evidence="3" id="KW-1185">Reference proteome</keyword>
<dbReference type="Proteomes" id="UP001197093">
    <property type="component" value="Unassembled WGS sequence"/>
</dbReference>
<name>A0AAD4EWH7_9PEZI</name>
<dbReference type="AlphaFoldDB" id="A0AAD4EWH7"/>
<dbReference type="EMBL" id="JAHCVI010000002">
    <property type="protein sequence ID" value="KAG7288640.1"/>
    <property type="molecule type" value="Genomic_DNA"/>
</dbReference>
<dbReference type="GO" id="GO:0031511">
    <property type="term" value="C:Mis6-Sim4 complex"/>
    <property type="evidence" value="ECO:0007669"/>
    <property type="project" value="InterPro"/>
</dbReference>
<dbReference type="Pfam" id="PF13093">
    <property type="entry name" value="FTA4"/>
    <property type="match status" value="1"/>
</dbReference>
<dbReference type="PANTHER" id="PTHR42040:SF1">
    <property type="entry name" value="INNER KINETOCHORE SUBUNIT FTA4"/>
    <property type="match status" value="1"/>
</dbReference>
<evidence type="ECO:0000313" key="2">
    <source>
        <dbReference type="EMBL" id="KAG7288640.1"/>
    </source>
</evidence>